<proteinExistence type="predicted"/>
<dbReference type="EMBL" id="CP024988">
    <property type="protein sequence ID" value="AWT24951.1"/>
    <property type="molecule type" value="Genomic_DNA"/>
</dbReference>
<dbReference type="AlphaFoldDB" id="A0A2Z3YNU2"/>
<evidence type="ECO:0000313" key="1">
    <source>
        <dbReference type="EMBL" id="AWT24951.1"/>
    </source>
</evidence>
<reference evidence="2" key="1">
    <citation type="submission" date="2017-11" db="EMBL/GenBank/DDBJ databases">
        <title>Otitis media/interna in a cat caused by the recently described species Corynebacterium provencense.</title>
        <authorList>
            <person name="Kittl S."/>
            <person name="Brodard I."/>
            <person name="Rychener L."/>
            <person name="Jores J."/>
            <person name="Roosje P."/>
            <person name="Gobeli Brawand S."/>
        </authorList>
    </citation>
    <scope>NUCLEOTIDE SEQUENCE [LARGE SCALE GENOMIC DNA]</scope>
    <source>
        <strain evidence="2">17KM38</strain>
    </source>
</reference>
<name>A0A2Z3YNU2_9CORY</name>
<dbReference type="Proteomes" id="UP000247696">
    <property type="component" value="Chromosome"/>
</dbReference>
<keyword evidence="2" id="KW-1185">Reference proteome</keyword>
<gene>
    <name evidence="1" type="ORF">Csp1_01230</name>
</gene>
<accession>A0A2Z3YNU2</accession>
<protein>
    <submittedName>
        <fullName evidence="1">Uncharacterized protein</fullName>
    </submittedName>
</protein>
<organism evidence="1 2">
    <name type="scientific">Corynebacterium provencense</name>
    <dbReference type="NCBI Taxonomy" id="1737425"/>
    <lineage>
        <taxon>Bacteria</taxon>
        <taxon>Bacillati</taxon>
        <taxon>Actinomycetota</taxon>
        <taxon>Actinomycetes</taxon>
        <taxon>Mycobacteriales</taxon>
        <taxon>Corynebacteriaceae</taxon>
        <taxon>Corynebacterium</taxon>
    </lineage>
</organism>
<dbReference type="KEGG" id="cpre:Csp1_01230"/>
<evidence type="ECO:0000313" key="2">
    <source>
        <dbReference type="Proteomes" id="UP000247696"/>
    </source>
</evidence>
<sequence length="36" mass="4078">MISTRTQPYHLAAENFDRCLQVVTASHADELIEGYP</sequence>